<accession>A0A1X3J160</accession>
<sequence length="206" mass="23624">MSPVSVDVHKGCANARPVLWRYAIMRTSLIKLIHVARRDLQLDDDTYRAFLMQKTGKISCRELTVAQLELVLDAMKERGFKKQNKHPRRRFKGHVTPREKVLKIWQQMAEDGFIADGSDTALDKYVERLTAKRNGGQGVSTLAWCHGDALLIVLETLKQWHMRCIREVFARHAIPLPVSLSGRELRGYDAMTAAYARARKTRRLAQ</sequence>
<reference evidence="1 2" key="1">
    <citation type="submission" date="2010-04" db="EMBL/GenBank/DDBJ databases">
        <title>The Genome Sequence of Escherichia coli TA447.</title>
        <authorList>
            <consortium name="The Broad Institute Genome Sequencing Platform"/>
            <consortium name="The Broad Institute Genome Sequencing Center for Infectious Disease"/>
            <person name="Feldgarden M."/>
            <person name="Gordon D.M."/>
            <person name="Johnson J.R."/>
            <person name="Johnston B.D."/>
            <person name="Young S."/>
            <person name="Zeng Q."/>
            <person name="Koehrsen M."/>
            <person name="Alvarado L."/>
            <person name="Berlin A.M."/>
            <person name="Borenstein D."/>
            <person name="Chapman S.B."/>
            <person name="Chen Z."/>
            <person name="Engels R."/>
            <person name="Freedman E."/>
            <person name="Gellesch M."/>
            <person name="Goldberg J."/>
            <person name="Griggs A."/>
            <person name="Gujja S."/>
            <person name="Heilman E.R."/>
            <person name="Heiman D.I."/>
            <person name="Hepburn T.A."/>
            <person name="Howarth C."/>
            <person name="Jen D."/>
            <person name="Larson L."/>
            <person name="Mehta T."/>
            <person name="Park D."/>
            <person name="Pearson M."/>
            <person name="Richards J."/>
            <person name="Roberts A."/>
            <person name="Saif S."/>
            <person name="Shea T.D."/>
            <person name="Shenoy N."/>
            <person name="Sisk P."/>
            <person name="Stolte C."/>
            <person name="Sykes S.N."/>
            <person name="Walk T."/>
            <person name="White J."/>
            <person name="Yandava C."/>
            <person name="Haas B."/>
            <person name="Henn M.R."/>
            <person name="Nusbaum C."/>
            <person name="Birren B."/>
        </authorList>
    </citation>
    <scope>NUCLEOTIDE SEQUENCE [LARGE SCALE GENOMIC DNA]</scope>
    <source>
        <strain evidence="1 2">TA447</strain>
    </source>
</reference>
<dbReference type="EMBL" id="ADIZ01000017">
    <property type="protein sequence ID" value="OSK94382.1"/>
    <property type="molecule type" value="Genomic_DNA"/>
</dbReference>
<dbReference type="Proteomes" id="UP000193942">
    <property type="component" value="Unassembled WGS sequence"/>
</dbReference>
<name>A0A1X3J160_ECOLX</name>
<organism evidence="1 2">
    <name type="scientific">Escherichia coli TA447</name>
    <dbReference type="NCBI Taxonomy" id="656447"/>
    <lineage>
        <taxon>Bacteria</taxon>
        <taxon>Pseudomonadati</taxon>
        <taxon>Pseudomonadota</taxon>
        <taxon>Gammaproteobacteria</taxon>
        <taxon>Enterobacterales</taxon>
        <taxon>Enterobacteriaceae</taxon>
        <taxon>Escherichia</taxon>
    </lineage>
</organism>
<dbReference type="Pfam" id="PF06252">
    <property type="entry name" value="GemA"/>
    <property type="match status" value="1"/>
</dbReference>
<dbReference type="InterPro" id="IPR009363">
    <property type="entry name" value="Phage_Mu_Gp16"/>
</dbReference>
<protein>
    <submittedName>
        <fullName evidence="1">Protein gp16 (E16 protein)</fullName>
    </submittedName>
</protein>
<evidence type="ECO:0000313" key="1">
    <source>
        <dbReference type="EMBL" id="OSK94382.1"/>
    </source>
</evidence>
<gene>
    <name evidence="1" type="ORF">ECXG_03247</name>
</gene>
<dbReference type="AlphaFoldDB" id="A0A1X3J160"/>
<comment type="caution">
    <text evidence="1">The sequence shown here is derived from an EMBL/GenBank/DDBJ whole genome shotgun (WGS) entry which is preliminary data.</text>
</comment>
<evidence type="ECO:0000313" key="2">
    <source>
        <dbReference type="Proteomes" id="UP000193942"/>
    </source>
</evidence>
<proteinExistence type="predicted"/>